<dbReference type="PANTHER" id="PTHR14894:SF0">
    <property type="entry name" value="CDK5 REGULATORY SUBUNIT-ASSOCIATED PROTEIN 3"/>
    <property type="match status" value="1"/>
</dbReference>
<dbReference type="PANTHER" id="PTHR14894">
    <property type="entry name" value="CDK5 REGULATORY SUBUNIT-ASSOCIATED PROTEIN 3"/>
    <property type="match status" value="1"/>
</dbReference>
<organism evidence="4 5">
    <name type="scientific">Eimeria acervulina</name>
    <name type="common">Coccidian parasite</name>
    <dbReference type="NCBI Taxonomy" id="5801"/>
    <lineage>
        <taxon>Eukaryota</taxon>
        <taxon>Sar</taxon>
        <taxon>Alveolata</taxon>
        <taxon>Apicomplexa</taxon>
        <taxon>Conoidasida</taxon>
        <taxon>Coccidia</taxon>
        <taxon>Eucoccidiorida</taxon>
        <taxon>Eimeriorina</taxon>
        <taxon>Eimeriidae</taxon>
        <taxon>Eimeria</taxon>
    </lineage>
</organism>
<sequence length="508" mass="57172">MEEVADVPYEGVVAWLLCRRLLPEDYHQRLKGITAHINEALQKPPESRQASLFVSERKDIRFGYREVETLVELLAKEGSTEGILSKAFGSAVYRQWRRLQRTFQQQNLHLADLSRALSHAANVLVPTHQKTMQQKQRLLSDCIAKQQQLQQAAAAAQDVYQSLCADYGLDESTAANDFLLQQQLLAYVHRKLPLRLQQAEKLLQTPGKDILIFYQSFVNQTMCRDEDKMLPLLHLLSEKGNILLQDAAAAAPHIQLLLQQQQQQQQQQQDAAIAEIEIQQQGNEEDAQSPKETAAEEAVCWVVEEGSSSSSSSSSDSNSSSSSSSSSITQTLLGNDAVRRQLLLELMEVRGFLYTRLLQSSAANSSSKQRKQQQQQQQQWQETTYLPEELQISEQSLLSWQECVVKLQDLLGGPETLQLLQLLRSELALNRLCSEVGAARAATRKPLSAAKDQQRRQASLDNEVAAAASALEKQRRELQQLQQLLQERMSSALSLKVRITGIPRERLP</sequence>
<dbReference type="RefSeq" id="XP_013247026.1">
    <property type="nucleotide sequence ID" value="XM_013391572.1"/>
</dbReference>
<keyword evidence="5" id="KW-1185">Reference proteome</keyword>
<evidence type="ECO:0000256" key="2">
    <source>
        <dbReference type="SAM" id="Coils"/>
    </source>
</evidence>
<dbReference type="InterPro" id="IPR008491">
    <property type="entry name" value="CDK5RAP3"/>
</dbReference>
<keyword evidence="2" id="KW-0175">Coiled coil</keyword>
<reference evidence="4" key="2">
    <citation type="submission" date="2013-10" db="EMBL/GenBank/DDBJ databases">
        <authorList>
            <person name="Aslett M."/>
        </authorList>
    </citation>
    <scope>NUCLEOTIDE SEQUENCE</scope>
    <source>
        <strain evidence="4">Houghton</strain>
    </source>
</reference>
<dbReference type="Pfam" id="PF05600">
    <property type="entry name" value="CDK5RAP3"/>
    <property type="match status" value="1"/>
</dbReference>
<evidence type="ECO:0000256" key="3">
    <source>
        <dbReference type="SAM" id="MobiDB-lite"/>
    </source>
</evidence>
<dbReference type="AlphaFoldDB" id="U6GXC4"/>
<evidence type="ECO:0000313" key="5">
    <source>
        <dbReference type="Proteomes" id="UP000018050"/>
    </source>
</evidence>
<reference evidence="4" key="1">
    <citation type="submission" date="2013-10" db="EMBL/GenBank/DDBJ databases">
        <title>Genomic analysis of the causative agents of coccidiosis in chickens.</title>
        <authorList>
            <person name="Reid A.J."/>
            <person name="Blake D."/>
            <person name="Billington K."/>
            <person name="Browne H."/>
            <person name="Dunn M."/>
            <person name="Hung S."/>
            <person name="Kawahara F."/>
            <person name="Miranda-Saavedra D."/>
            <person name="Mourier T."/>
            <person name="Nagra H."/>
            <person name="Otto T.D."/>
            <person name="Rawlings N."/>
            <person name="Sanchez A."/>
            <person name="Sanders M."/>
            <person name="Subramaniam C."/>
            <person name="Tay Y."/>
            <person name="Dear P."/>
            <person name="Doerig C."/>
            <person name="Gruber A."/>
            <person name="Parkinson J."/>
            <person name="Shirley M."/>
            <person name="Wan K.L."/>
            <person name="Berriman M."/>
            <person name="Tomley F."/>
            <person name="Pain A."/>
        </authorList>
    </citation>
    <scope>NUCLEOTIDE SEQUENCE</scope>
    <source>
        <strain evidence="4">Houghton</strain>
    </source>
</reference>
<dbReference type="Proteomes" id="UP000018050">
    <property type="component" value="Unassembled WGS sequence"/>
</dbReference>
<feature type="region of interest" description="Disordered" evidence="3">
    <location>
        <begin position="307"/>
        <end position="330"/>
    </location>
</feature>
<proteinExistence type="inferred from homology"/>
<dbReference type="GeneID" id="25272644"/>
<evidence type="ECO:0000313" key="4">
    <source>
        <dbReference type="EMBL" id="CDI83908.1"/>
    </source>
</evidence>
<evidence type="ECO:0008006" key="6">
    <source>
        <dbReference type="Google" id="ProtNLM"/>
    </source>
</evidence>
<dbReference type="GO" id="GO:0012505">
    <property type="term" value="C:endomembrane system"/>
    <property type="evidence" value="ECO:0007669"/>
    <property type="project" value="TreeGrafter"/>
</dbReference>
<dbReference type="OMA" id="RHLNDNI"/>
<feature type="compositionally biased region" description="Low complexity" evidence="3">
    <location>
        <begin position="307"/>
        <end position="327"/>
    </location>
</feature>
<dbReference type="VEuPathDB" id="ToxoDB:EAH_00045740"/>
<protein>
    <recommendedName>
        <fullName evidence="6">CDK5 regulatory subunit-associated protein 3</fullName>
    </recommendedName>
</protein>
<evidence type="ECO:0000256" key="1">
    <source>
        <dbReference type="ARBA" id="ARBA00007478"/>
    </source>
</evidence>
<dbReference type="EMBL" id="HG673528">
    <property type="protein sequence ID" value="CDI83908.1"/>
    <property type="molecule type" value="Genomic_DNA"/>
</dbReference>
<accession>U6GXC4</accession>
<dbReference type="OrthoDB" id="340432at2759"/>
<name>U6GXC4_EIMAC</name>
<gene>
    <name evidence="4" type="ORF">EAH_00045740</name>
</gene>
<feature type="coiled-coil region" evidence="2">
    <location>
        <begin position="457"/>
        <end position="491"/>
    </location>
</feature>
<dbReference type="GO" id="GO:0007346">
    <property type="term" value="P:regulation of mitotic cell cycle"/>
    <property type="evidence" value="ECO:0007669"/>
    <property type="project" value="TreeGrafter"/>
</dbReference>
<comment type="similarity">
    <text evidence="1">Belongs to the CDK5RAP3 family.</text>
</comment>